<evidence type="ECO:0000256" key="2">
    <source>
        <dbReference type="ARBA" id="ARBA00022723"/>
    </source>
</evidence>
<keyword evidence="1 4" id="KW-0349">Heme</keyword>
<dbReference type="Proteomes" id="UP001595379">
    <property type="component" value="Unassembled WGS sequence"/>
</dbReference>
<dbReference type="PROSITE" id="PS51007">
    <property type="entry name" value="CYTC"/>
    <property type="match status" value="1"/>
</dbReference>
<evidence type="ECO:0000313" key="6">
    <source>
        <dbReference type="EMBL" id="MFC2925655.1"/>
    </source>
</evidence>
<dbReference type="PANTHER" id="PTHR35008:SF4">
    <property type="entry name" value="BLL4482 PROTEIN"/>
    <property type="match status" value="1"/>
</dbReference>
<dbReference type="EMBL" id="JBHRSV010000005">
    <property type="protein sequence ID" value="MFC2925655.1"/>
    <property type="molecule type" value="Genomic_DNA"/>
</dbReference>
<evidence type="ECO:0000256" key="1">
    <source>
        <dbReference type="ARBA" id="ARBA00022617"/>
    </source>
</evidence>
<keyword evidence="2 4" id="KW-0479">Metal-binding</keyword>
<accession>A0ABV6ZW24</accession>
<dbReference type="InterPro" id="IPR036909">
    <property type="entry name" value="Cyt_c-like_dom_sf"/>
</dbReference>
<evidence type="ECO:0000256" key="4">
    <source>
        <dbReference type="PROSITE-ProRule" id="PRU00433"/>
    </source>
</evidence>
<reference evidence="7" key="1">
    <citation type="journal article" date="2019" name="Int. J. Syst. Evol. Microbiol.">
        <title>The Global Catalogue of Microorganisms (GCM) 10K type strain sequencing project: providing services to taxonomists for standard genome sequencing and annotation.</title>
        <authorList>
            <consortium name="The Broad Institute Genomics Platform"/>
            <consortium name="The Broad Institute Genome Sequencing Center for Infectious Disease"/>
            <person name="Wu L."/>
            <person name="Ma J."/>
        </authorList>
    </citation>
    <scope>NUCLEOTIDE SEQUENCE [LARGE SCALE GENOMIC DNA]</scope>
    <source>
        <strain evidence="7">KCTC 52487</strain>
    </source>
</reference>
<gene>
    <name evidence="6" type="ORF">ACFOOR_06020</name>
</gene>
<dbReference type="SUPFAM" id="SSF46626">
    <property type="entry name" value="Cytochrome c"/>
    <property type="match status" value="1"/>
</dbReference>
<dbReference type="PROSITE" id="PS51257">
    <property type="entry name" value="PROKAR_LIPOPROTEIN"/>
    <property type="match status" value="1"/>
</dbReference>
<dbReference type="InterPro" id="IPR051459">
    <property type="entry name" value="Cytochrome_c-type_DH"/>
</dbReference>
<dbReference type="Gene3D" id="1.10.760.10">
    <property type="entry name" value="Cytochrome c-like domain"/>
    <property type="match status" value="1"/>
</dbReference>
<dbReference type="Pfam" id="PF00034">
    <property type="entry name" value="Cytochrom_C"/>
    <property type="match status" value="1"/>
</dbReference>
<evidence type="ECO:0000256" key="3">
    <source>
        <dbReference type="ARBA" id="ARBA00023004"/>
    </source>
</evidence>
<protein>
    <submittedName>
        <fullName evidence="6">C-type cytochrome</fullName>
    </submittedName>
</protein>
<name>A0ABV6ZW24_9PROT</name>
<dbReference type="InterPro" id="IPR009056">
    <property type="entry name" value="Cyt_c-like_dom"/>
</dbReference>
<feature type="domain" description="Cytochrome c" evidence="5">
    <location>
        <begin position="33"/>
        <end position="131"/>
    </location>
</feature>
<comment type="caution">
    <text evidence="6">The sequence shown here is derived from an EMBL/GenBank/DDBJ whole genome shotgun (WGS) entry which is preliminary data.</text>
</comment>
<organism evidence="6 7">
    <name type="scientific">Hyphobacterium vulgare</name>
    <dbReference type="NCBI Taxonomy" id="1736751"/>
    <lineage>
        <taxon>Bacteria</taxon>
        <taxon>Pseudomonadati</taxon>
        <taxon>Pseudomonadota</taxon>
        <taxon>Alphaproteobacteria</taxon>
        <taxon>Maricaulales</taxon>
        <taxon>Maricaulaceae</taxon>
        <taxon>Hyphobacterium</taxon>
    </lineage>
</organism>
<keyword evidence="3 4" id="KW-0408">Iron</keyword>
<dbReference type="PANTHER" id="PTHR35008">
    <property type="entry name" value="BLL4482 PROTEIN-RELATED"/>
    <property type="match status" value="1"/>
</dbReference>
<proteinExistence type="predicted"/>
<evidence type="ECO:0000259" key="5">
    <source>
        <dbReference type="PROSITE" id="PS51007"/>
    </source>
</evidence>
<dbReference type="RefSeq" id="WP_236957047.1">
    <property type="nucleotide sequence ID" value="NZ_JBHRSV010000005.1"/>
</dbReference>
<sequence length="143" mass="15645">MRIFTLLITLGSAACSQAPDTLDPSRIDAGDMSLVAQGRALYAENCASCHGANLEGEANWRQRRENGRLPAPPHDETGHTWHHSDETLFNITKFGTAAFASEGYETDMAGFGDVMSDAEIIATLAFIKSQWPEEIREMQSGIE</sequence>
<keyword evidence="7" id="KW-1185">Reference proteome</keyword>
<evidence type="ECO:0000313" key="7">
    <source>
        <dbReference type="Proteomes" id="UP001595379"/>
    </source>
</evidence>